<proteinExistence type="inferred from homology"/>
<dbReference type="InterPro" id="IPR000719">
    <property type="entry name" value="Prot_kinase_dom"/>
</dbReference>
<dbReference type="GO" id="GO:0004708">
    <property type="term" value="F:MAP kinase kinase activity"/>
    <property type="evidence" value="ECO:0007669"/>
    <property type="project" value="UniProtKB-EC"/>
</dbReference>
<dbReference type="GO" id="GO:0005524">
    <property type="term" value="F:ATP binding"/>
    <property type="evidence" value="ECO:0007669"/>
    <property type="project" value="UniProtKB-KW"/>
</dbReference>
<keyword evidence="4" id="KW-0067">ATP-binding</keyword>
<comment type="similarity">
    <text evidence="5">Belongs to the protein kinase superfamily. STE Ser/Thr protein kinase family. MAP kinase kinase subfamily.</text>
</comment>
<organism evidence="8 9">
    <name type="scientific">Acrobeloides nanus</name>
    <dbReference type="NCBI Taxonomy" id="290746"/>
    <lineage>
        <taxon>Eukaryota</taxon>
        <taxon>Metazoa</taxon>
        <taxon>Ecdysozoa</taxon>
        <taxon>Nematoda</taxon>
        <taxon>Chromadorea</taxon>
        <taxon>Rhabditida</taxon>
        <taxon>Tylenchina</taxon>
        <taxon>Cephalobomorpha</taxon>
        <taxon>Cephaloboidea</taxon>
        <taxon>Cephalobidae</taxon>
        <taxon>Acrobeloides</taxon>
    </lineage>
</organism>
<dbReference type="InterPro" id="IPR008271">
    <property type="entry name" value="Ser/Thr_kinase_AS"/>
</dbReference>
<name>A0A914DXC4_9BILA</name>
<reference evidence="9" key="1">
    <citation type="submission" date="2022-11" db="UniProtKB">
        <authorList>
            <consortium name="WormBaseParasite"/>
        </authorList>
    </citation>
    <scope>IDENTIFICATION</scope>
</reference>
<evidence type="ECO:0000256" key="4">
    <source>
        <dbReference type="ARBA" id="ARBA00022840"/>
    </source>
</evidence>
<evidence type="ECO:0000256" key="1">
    <source>
        <dbReference type="ARBA" id="ARBA00022679"/>
    </source>
</evidence>
<dbReference type="PROSITE" id="PS00108">
    <property type="entry name" value="PROTEIN_KINASE_ST"/>
    <property type="match status" value="1"/>
</dbReference>
<evidence type="ECO:0000256" key="3">
    <source>
        <dbReference type="ARBA" id="ARBA00022777"/>
    </source>
</evidence>
<protein>
    <recommendedName>
        <fullName evidence="6">mitogen-activated protein kinase kinase</fullName>
        <ecNumber evidence="6">2.7.12.2</ecNumber>
    </recommendedName>
</protein>
<keyword evidence="1" id="KW-0808">Transferase</keyword>
<keyword evidence="8" id="KW-1185">Reference proteome</keyword>
<keyword evidence="2" id="KW-0547">Nucleotide-binding</keyword>
<dbReference type="EC" id="2.7.12.2" evidence="6"/>
<feature type="domain" description="Protein kinase" evidence="7">
    <location>
        <begin position="1"/>
        <end position="92"/>
    </location>
</feature>
<dbReference type="WBParaSite" id="ACRNAN_scaffold4424.g12242.t1">
    <property type="protein sequence ID" value="ACRNAN_scaffold4424.g12242.t1"/>
    <property type="gene ID" value="ACRNAN_scaffold4424.g12242"/>
</dbReference>
<evidence type="ECO:0000256" key="6">
    <source>
        <dbReference type="ARBA" id="ARBA00038999"/>
    </source>
</evidence>
<keyword evidence="3" id="KW-0418">Kinase</keyword>
<evidence type="ECO:0000256" key="5">
    <source>
        <dbReference type="ARBA" id="ARBA00038035"/>
    </source>
</evidence>
<evidence type="ECO:0000313" key="9">
    <source>
        <dbReference type="WBParaSite" id="ACRNAN_scaffold4424.g12242.t1"/>
    </source>
</evidence>
<dbReference type="InterPro" id="IPR011009">
    <property type="entry name" value="Kinase-like_dom_sf"/>
</dbReference>
<dbReference type="Pfam" id="PF00069">
    <property type="entry name" value="Pkinase"/>
    <property type="match status" value="1"/>
</dbReference>
<evidence type="ECO:0000259" key="7">
    <source>
        <dbReference type="PROSITE" id="PS50011"/>
    </source>
</evidence>
<dbReference type="PANTHER" id="PTHR48013:SF11">
    <property type="entry name" value="LICORNE"/>
    <property type="match status" value="1"/>
</dbReference>
<evidence type="ECO:0000256" key="2">
    <source>
        <dbReference type="ARBA" id="ARBA00022741"/>
    </source>
</evidence>
<evidence type="ECO:0000313" key="8">
    <source>
        <dbReference type="Proteomes" id="UP000887540"/>
    </source>
</evidence>
<dbReference type="Gene3D" id="1.10.510.10">
    <property type="entry name" value="Transferase(Phosphotransferase) domain 1"/>
    <property type="match status" value="1"/>
</dbReference>
<dbReference type="AlphaFoldDB" id="A0A914DXC4"/>
<dbReference type="Proteomes" id="UP000887540">
    <property type="component" value="Unplaced"/>
</dbReference>
<sequence>MELMDFSLRDFYMKLDENNQKSPENKRNFPEELLGYVVVALLKALVVCKSQNIIYRDVKPDNILLNLNGAIKLCDFGESRILNESLASSLAG</sequence>
<dbReference type="SUPFAM" id="SSF56112">
    <property type="entry name" value="Protein kinase-like (PK-like)"/>
    <property type="match status" value="1"/>
</dbReference>
<dbReference type="PROSITE" id="PS50011">
    <property type="entry name" value="PROTEIN_KINASE_DOM"/>
    <property type="match status" value="1"/>
</dbReference>
<dbReference type="PANTHER" id="PTHR48013">
    <property type="entry name" value="DUAL SPECIFICITY MITOGEN-ACTIVATED PROTEIN KINASE KINASE 5-RELATED"/>
    <property type="match status" value="1"/>
</dbReference>
<accession>A0A914DXC4</accession>